<name>K3WJJ3_GLOUD</name>
<evidence type="ECO:0000256" key="12">
    <source>
        <dbReference type="ARBA" id="ARBA00042373"/>
    </source>
</evidence>
<dbReference type="InterPro" id="IPR017853">
    <property type="entry name" value="GH"/>
</dbReference>
<evidence type="ECO:0000256" key="6">
    <source>
        <dbReference type="ARBA" id="ARBA00023136"/>
    </source>
</evidence>
<evidence type="ECO:0000256" key="14">
    <source>
        <dbReference type="SAM" id="MobiDB-lite"/>
    </source>
</evidence>
<dbReference type="eggNOG" id="ENOG502S5I3">
    <property type="taxonomic scope" value="Eukaryota"/>
</dbReference>
<evidence type="ECO:0000256" key="3">
    <source>
        <dbReference type="ARBA" id="ARBA00012780"/>
    </source>
</evidence>
<dbReference type="Proteomes" id="UP000019132">
    <property type="component" value="Unassembled WGS sequence"/>
</dbReference>
<feature type="signal peptide" evidence="15">
    <location>
        <begin position="1"/>
        <end position="26"/>
    </location>
</feature>
<dbReference type="PANTHER" id="PTHR16631:SF17">
    <property type="entry name" value="GLUCAN ENDO-1,3-BETA-GLUCOSIDASE BTGC"/>
    <property type="match status" value="1"/>
</dbReference>
<dbReference type="InterPro" id="IPR050732">
    <property type="entry name" value="Beta-glucan_modifiers"/>
</dbReference>
<comment type="catalytic activity">
    <reaction evidence="1">
        <text>Hydrolysis of (1-&gt;3)-beta-D-glucosidic linkages in (1-&gt;3)-beta-D-glucans.</text>
        <dbReference type="EC" id="3.2.1.39"/>
    </reaction>
</comment>
<evidence type="ECO:0000256" key="1">
    <source>
        <dbReference type="ARBA" id="ARBA00000382"/>
    </source>
</evidence>
<proteinExistence type="predicted"/>
<evidence type="ECO:0000256" key="7">
    <source>
        <dbReference type="ARBA" id="ARBA00023180"/>
    </source>
</evidence>
<evidence type="ECO:0000313" key="16">
    <source>
        <dbReference type="EnsemblProtists" id="PYU1_T005135"/>
    </source>
</evidence>
<dbReference type="EMBL" id="GL376564">
    <property type="status" value="NOT_ANNOTATED_CDS"/>
    <property type="molecule type" value="Genomic_DNA"/>
</dbReference>
<evidence type="ECO:0000256" key="9">
    <source>
        <dbReference type="ARBA" id="ARBA00023316"/>
    </source>
</evidence>
<evidence type="ECO:0000313" key="17">
    <source>
        <dbReference type="Proteomes" id="UP000019132"/>
    </source>
</evidence>
<keyword evidence="4" id="KW-1003">Cell membrane</keyword>
<dbReference type="Gene3D" id="3.20.20.80">
    <property type="entry name" value="Glycosidases"/>
    <property type="match status" value="2"/>
</dbReference>
<dbReference type="AlphaFoldDB" id="K3WJJ3"/>
<keyword evidence="10" id="KW-0624">Polysaccharide degradation</keyword>
<feature type="compositionally biased region" description="Low complexity" evidence="14">
    <location>
        <begin position="310"/>
        <end position="327"/>
    </location>
</feature>
<feature type="chain" id="PRO_5003872088" description="glucan endo-1,3-beta-D-glucosidase" evidence="15">
    <location>
        <begin position="27"/>
        <end position="407"/>
    </location>
</feature>
<keyword evidence="17" id="KW-1185">Reference proteome</keyword>
<evidence type="ECO:0000256" key="10">
    <source>
        <dbReference type="ARBA" id="ARBA00023326"/>
    </source>
</evidence>
<dbReference type="EnsemblProtists" id="PYU1_T005135">
    <property type="protein sequence ID" value="PYU1_T005135"/>
    <property type="gene ID" value="PYU1_G005124"/>
</dbReference>
<feature type="compositionally biased region" description="Pro residues" evidence="14">
    <location>
        <begin position="376"/>
        <end position="387"/>
    </location>
</feature>
<dbReference type="SUPFAM" id="SSF51445">
    <property type="entry name" value="(Trans)glycosidases"/>
    <property type="match status" value="1"/>
</dbReference>
<evidence type="ECO:0000256" key="11">
    <source>
        <dbReference type="ARBA" id="ARBA00037649"/>
    </source>
</evidence>
<accession>K3WJJ3</accession>
<dbReference type="OMA" id="HFAVIKS"/>
<dbReference type="GO" id="GO:0071555">
    <property type="term" value="P:cell wall organization"/>
    <property type="evidence" value="ECO:0007669"/>
    <property type="project" value="UniProtKB-KW"/>
</dbReference>
<evidence type="ECO:0000256" key="13">
    <source>
        <dbReference type="ARBA" id="ARBA00043078"/>
    </source>
</evidence>
<organism evidence="16 17">
    <name type="scientific">Globisporangium ultimum (strain ATCC 200006 / CBS 805.95 / DAOM BR144)</name>
    <name type="common">Pythium ultimum</name>
    <dbReference type="NCBI Taxonomy" id="431595"/>
    <lineage>
        <taxon>Eukaryota</taxon>
        <taxon>Sar</taxon>
        <taxon>Stramenopiles</taxon>
        <taxon>Oomycota</taxon>
        <taxon>Peronosporomycetes</taxon>
        <taxon>Pythiales</taxon>
        <taxon>Pythiaceae</taxon>
        <taxon>Globisporangium</taxon>
    </lineage>
</organism>
<evidence type="ECO:0000256" key="2">
    <source>
        <dbReference type="ARBA" id="ARBA00004236"/>
    </source>
</evidence>
<feature type="region of interest" description="Disordered" evidence="14">
    <location>
        <begin position="284"/>
        <end position="407"/>
    </location>
</feature>
<keyword evidence="6" id="KW-0472">Membrane</keyword>
<reference evidence="17" key="2">
    <citation type="submission" date="2010-04" db="EMBL/GenBank/DDBJ databases">
        <authorList>
            <person name="Buell R."/>
            <person name="Hamilton J."/>
            <person name="Hostetler J."/>
        </authorList>
    </citation>
    <scope>NUCLEOTIDE SEQUENCE [LARGE SCALE GENOMIC DNA]</scope>
    <source>
        <strain evidence="17">DAOM:BR144</strain>
    </source>
</reference>
<dbReference type="InParanoid" id="K3WJJ3"/>
<dbReference type="PANTHER" id="PTHR16631">
    <property type="entry name" value="GLUCAN 1,3-BETA-GLUCOSIDASE"/>
    <property type="match status" value="1"/>
</dbReference>
<dbReference type="EC" id="3.2.1.39" evidence="3"/>
<sequence length="407" mass="42699">MLTPTSSMRSFLTLTALAVASSTADAGALSTGVCYSPWHHASVTADVVQADLGQVKQYFSSVRTYHAQFSGVNAIEMAAQAGVRIAVGIQMGDAKAVPDELKAACDGTKKHPEIVDAIYVGNENLVNGDFGTYTSAQLVDYIGQLRACIQNANIPIGTVQRINEWKVAASVGELAKVSDVIGVNIYPFFTNSDLTPIKRLEAQWAEINSLYPSGKVHLTETGWPRSGSPVAGNTPSKETAASFLKDYADWAKTQPTSYWFMMYDKKADGGADIENSFGICDTKGEVQAPIPSGDGSVTAVTADPTPSPVPSEATTPTPTTEVPATSADVPVGGYNNNSTAQKPNSSGGESESGDEEQVTPSPEPAGSKDDASEPQPETPSEPSPTPQVTPAATTPAPEKANKSKYCD</sequence>
<keyword evidence="9" id="KW-0961">Cell wall biogenesis/degradation</keyword>
<reference evidence="17" key="1">
    <citation type="journal article" date="2010" name="Genome Biol.">
        <title>Genome sequence of the necrotrophic plant pathogen Pythium ultimum reveals original pathogenicity mechanisms and effector repertoire.</title>
        <authorList>
            <person name="Levesque C.A."/>
            <person name="Brouwer H."/>
            <person name="Cano L."/>
            <person name="Hamilton J.P."/>
            <person name="Holt C."/>
            <person name="Huitema E."/>
            <person name="Raffaele S."/>
            <person name="Robideau G.P."/>
            <person name="Thines M."/>
            <person name="Win J."/>
            <person name="Zerillo M.M."/>
            <person name="Beakes G.W."/>
            <person name="Boore J.L."/>
            <person name="Busam D."/>
            <person name="Dumas B."/>
            <person name="Ferriera S."/>
            <person name="Fuerstenberg S.I."/>
            <person name="Gachon C.M."/>
            <person name="Gaulin E."/>
            <person name="Govers F."/>
            <person name="Grenville-Briggs L."/>
            <person name="Horner N."/>
            <person name="Hostetler J."/>
            <person name="Jiang R.H."/>
            <person name="Johnson J."/>
            <person name="Krajaejun T."/>
            <person name="Lin H."/>
            <person name="Meijer H.J."/>
            <person name="Moore B."/>
            <person name="Morris P."/>
            <person name="Phuntmart V."/>
            <person name="Puiu D."/>
            <person name="Shetty J."/>
            <person name="Stajich J.E."/>
            <person name="Tripathy S."/>
            <person name="Wawra S."/>
            <person name="van West P."/>
            <person name="Whitty B.R."/>
            <person name="Coutinho P.M."/>
            <person name="Henrissat B."/>
            <person name="Martin F."/>
            <person name="Thomas P.D."/>
            <person name="Tyler B.M."/>
            <person name="De Vries R.P."/>
            <person name="Kamoun S."/>
            <person name="Yandell M."/>
            <person name="Tisserat N."/>
            <person name="Buell C.R."/>
        </authorList>
    </citation>
    <scope>NUCLEOTIDE SEQUENCE</scope>
    <source>
        <strain evidence="17">DAOM:BR144</strain>
    </source>
</reference>
<evidence type="ECO:0000256" key="4">
    <source>
        <dbReference type="ARBA" id="ARBA00022475"/>
    </source>
</evidence>
<keyword evidence="15" id="KW-0732">Signal</keyword>
<keyword evidence="8" id="KW-0119">Carbohydrate metabolism</keyword>
<reference evidence="16" key="3">
    <citation type="submission" date="2015-02" db="UniProtKB">
        <authorList>
            <consortium name="EnsemblProtists"/>
        </authorList>
    </citation>
    <scope>IDENTIFICATION</scope>
    <source>
        <strain evidence="16">DAOM BR144</strain>
    </source>
</reference>
<protein>
    <recommendedName>
        <fullName evidence="3">glucan endo-1,3-beta-D-glucosidase</fullName>
        <ecNumber evidence="3">3.2.1.39</ecNumber>
    </recommendedName>
    <alternativeName>
        <fullName evidence="13">Endo-1,3-beta-glucanase btgC</fullName>
    </alternativeName>
    <alternativeName>
        <fullName evidence="12">Laminarinase btgC</fullName>
    </alternativeName>
</protein>
<comment type="subcellular location">
    <subcellularLocation>
        <location evidence="2">Cell membrane</location>
    </subcellularLocation>
</comment>
<dbReference type="VEuPathDB" id="FungiDB:PYU1_G005124"/>
<dbReference type="STRING" id="431595.K3WJJ3"/>
<dbReference type="GO" id="GO:0000272">
    <property type="term" value="P:polysaccharide catabolic process"/>
    <property type="evidence" value="ECO:0007669"/>
    <property type="project" value="UniProtKB-KW"/>
</dbReference>
<keyword evidence="7" id="KW-0325">Glycoprotein</keyword>
<evidence type="ECO:0000256" key="15">
    <source>
        <dbReference type="SAM" id="SignalP"/>
    </source>
</evidence>
<dbReference type="GO" id="GO:0005886">
    <property type="term" value="C:plasma membrane"/>
    <property type="evidence" value="ECO:0007669"/>
    <property type="project" value="UniProtKB-SubCell"/>
</dbReference>
<feature type="compositionally biased region" description="Polar residues" evidence="14">
    <location>
        <begin position="334"/>
        <end position="344"/>
    </location>
</feature>
<evidence type="ECO:0000256" key="5">
    <source>
        <dbReference type="ARBA" id="ARBA00022801"/>
    </source>
</evidence>
<feature type="compositionally biased region" description="Low complexity" evidence="14">
    <location>
        <begin position="388"/>
        <end position="398"/>
    </location>
</feature>
<dbReference type="HOGENOM" id="CLU_022693_2_0_1"/>
<dbReference type="GO" id="GO:0042973">
    <property type="term" value="F:glucan endo-1,3-beta-D-glucosidase activity"/>
    <property type="evidence" value="ECO:0007669"/>
    <property type="project" value="UniProtKB-EC"/>
</dbReference>
<evidence type="ECO:0000256" key="8">
    <source>
        <dbReference type="ARBA" id="ARBA00023277"/>
    </source>
</evidence>
<keyword evidence="5" id="KW-0378">Hydrolase</keyword>
<comment type="function">
    <text evidence="11">Glucanases play a role in cell expansion during growth, in cell-cell fusion during mating, and in spore release during sporulation. This enzyme may be involved in beta-glucan degradation. Active on laminarin and lichenan.</text>
</comment>